<dbReference type="RefSeq" id="WP_218321398.1">
    <property type="nucleotide sequence ID" value="NZ_JAEEGC010000073.1"/>
</dbReference>
<keyword evidence="4" id="KW-1185">Reference proteome</keyword>
<evidence type="ECO:0000259" key="2">
    <source>
        <dbReference type="Pfam" id="PF13524"/>
    </source>
</evidence>
<feature type="domain" description="Spore protein YkvP/CgeB glycosyl transferase-like" evidence="2">
    <location>
        <begin position="173"/>
        <end position="317"/>
    </location>
</feature>
<feature type="domain" description="Spore protein YkvP N-terminal" evidence="1">
    <location>
        <begin position="3"/>
        <end position="109"/>
    </location>
</feature>
<name>A0A949TVL0_9CLOT</name>
<dbReference type="InterPro" id="IPR024542">
    <property type="entry name" value="YkvP_N"/>
</dbReference>
<dbReference type="EMBL" id="JAEEGC010000073">
    <property type="protein sequence ID" value="MBV7274331.1"/>
    <property type="molecule type" value="Genomic_DNA"/>
</dbReference>
<organism evidence="3 4">
    <name type="scientific">Clostridium thailandense</name>
    <dbReference type="NCBI Taxonomy" id="2794346"/>
    <lineage>
        <taxon>Bacteria</taxon>
        <taxon>Bacillati</taxon>
        <taxon>Bacillota</taxon>
        <taxon>Clostridia</taxon>
        <taxon>Eubacteriales</taxon>
        <taxon>Clostridiaceae</taxon>
        <taxon>Clostridium</taxon>
    </lineage>
</organism>
<evidence type="ECO:0000313" key="4">
    <source>
        <dbReference type="Proteomes" id="UP000694308"/>
    </source>
</evidence>
<proteinExistence type="predicted"/>
<dbReference type="Proteomes" id="UP000694308">
    <property type="component" value="Unassembled WGS sequence"/>
</dbReference>
<protein>
    <submittedName>
        <fullName evidence="3">Glycosyltransferase</fullName>
    </submittedName>
</protein>
<gene>
    <name evidence="3" type="ORF">I6U48_15615</name>
</gene>
<accession>A0A949TVL0</accession>
<dbReference type="AlphaFoldDB" id="A0A949TVL0"/>
<comment type="caution">
    <text evidence="3">The sequence shown here is derived from an EMBL/GenBank/DDBJ whole genome shotgun (WGS) entry which is preliminary data.</text>
</comment>
<dbReference type="Pfam" id="PF12996">
    <property type="entry name" value="DUF3880"/>
    <property type="match status" value="1"/>
</dbReference>
<dbReference type="InterPro" id="IPR055259">
    <property type="entry name" value="YkvP/CgeB_Glyco_trans-like"/>
</dbReference>
<dbReference type="Pfam" id="PF13524">
    <property type="entry name" value="Glyco_trans_1_2"/>
    <property type="match status" value="1"/>
</dbReference>
<reference evidence="3" key="1">
    <citation type="submission" date="2020-12" db="EMBL/GenBank/DDBJ databases">
        <title>Clostridium thailandense sp. nov., a novel acetogenic bacterium isolated from peat land soil in Thailand.</title>
        <authorList>
            <person name="Chaikitkaew S."/>
            <person name="Birkeland N.K."/>
        </authorList>
    </citation>
    <scope>NUCLEOTIDE SEQUENCE</scope>
    <source>
        <strain evidence="3">PL3</strain>
    </source>
</reference>
<evidence type="ECO:0000259" key="1">
    <source>
        <dbReference type="Pfam" id="PF12996"/>
    </source>
</evidence>
<sequence>MKILFLQSHPMWIHGLPNGFRDIGHEVKVSGELTKDNIPEMILSFKPDLIISIGWTNDTANEKVNWIRKYVKLYKIPHVYWATEDPTHTFSFTLPLIQKMQPNFVFTICKERINYYKKLGIKADYLDFGFHPKVNCFTGVENKYHCSIAVVANGYPKNLTIYPKHYRIQSLKTLLSPLIKENIRVDFFGWGWENLSFILGENIPKEWIHGYLDYTLASQVYSSSDIILGIQNHRTQVTQRTYEILASKGFLLTSDTPKIRSLFIPGRDIVVSSSPQETLDLVRYYLKDKTKREEIRNNGQQAVQVHHYKNRAKYMLEVLETEHILIEK</sequence>
<evidence type="ECO:0000313" key="3">
    <source>
        <dbReference type="EMBL" id="MBV7274331.1"/>
    </source>
</evidence>